<sequence length="193" mass="20630">MSLPQTKSAWLALAISSGACAAFNGVFAKLTTTTLTASWASSISVAFGLSASNKIIEYAIRGLFFGMNLLFNAIMWGLFTRALTLASSTVRVSIINTSANFILTAMLSLIIFSESLPGLWWLGAAMLVAGSVIIGMREETEKEAVIATTGEAPLLDRHGDANTEAFQDEDDAYRVQLNSVKTERTTAAMKMGC</sequence>
<keyword evidence="1" id="KW-0812">Transmembrane</keyword>
<proteinExistence type="predicted"/>
<feature type="transmembrane region" description="Helical" evidence="1">
    <location>
        <begin position="118"/>
        <end position="136"/>
    </location>
</feature>
<dbReference type="OrthoDB" id="5854584at2759"/>
<dbReference type="Proteomes" id="UP000016935">
    <property type="component" value="Unassembled WGS sequence"/>
</dbReference>
<feature type="transmembrane region" description="Helical" evidence="1">
    <location>
        <begin position="58"/>
        <end position="80"/>
    </location>
</feature>
<dbReference type="SUPFAM" id="SSF103481">
    <property type="entry name" value="Multidrug resistance efflux transporter EmrE"/>
    <property type="match status" value="1"/>
</dbReference>
<gene>
    <name evidence="2" type="ORF">SETTUDRAFT_171268</name>
</gene>
<dbReference type="GeneID" id="19401086"/>
<protein>
    <recommendedName>
        <fullName evidence="4">EamA domain-containing protein</fullName>
    </recommendedName>
</protein>
<dbReference type="PANTHER" id="PTHR31965">
    <property type="entry name" value="TRANSMEMBRANE PROTEIN 42"/>
    <property type="match status" value="1"/>
</dbReference>
<evidence type="ECO:0000313" key="2">
    <source>
        <dbReference type="EMBL" id="EOA86968.1"/>
    </source>
</evidence>
<keyword evidence="3" id="KW-1185">Reference proteome</keyword>
<evidence type="ECO:0000256" key="1">
    <source>
        <dbReference type="SAM" id="Phobius"/>
    </source>
</evidence>
<dbReference type="eggNOG" id="ENOG502S2S3">
    <property type="taxonomic scope" value="Eukaryota"/>
</dbReference>
<dbReference type="InterPro" id="IPR037185">
    <property type="entry name" value="EmrE-like"/>
</dbReference>
<name>R0K1D3_EXST2</name>
<dbReference type="PANTHER" id="PTHR31965:SF1">
    <property type="entry name" value="TRANSMEMBRANE PROTEIN 42"/>
    <property type="match status" value="1"/>
</dbReference>
<dbReference type="STRING" id="671987.R0K1D3"/>
<keyword evidence="1" id="KW-0472">Membrane</keyword>
<organism evidence="2 3">
    <name type="scientific">Exserohilum turcicum (strain 28A)</name>
    <name type="common">Northern leaf blight fungus</name>
    <name type="synonym">Setosphaeria turcica</name>
    <dbReference type="NCBI Taxonomy" id="671987"/>
    <lineage>
        <taxon>Eukaryota</taxon>
        <taxon>Fungi</taxon>
        <taxon>Dikarya</taxon>
        <taxon>Ascomycota</taxon>
        <taxon>Pezizomycotina</taxon>
        <taxon>Dothideomycetes</taxon>
        <taxon>Pleosporomycetidae</taxon>
        <taxon>Pleosporales</taxon>
        <taxon>Pleosporineae</taxon>
        <taxon>Pleosporaceae</taxon>
        <taxon>Exserohilum</taxon>
    </lineage>
</organism>
<dbReference type="InterPro" id="IPR039632">
    <property type="entry name" value="TMEM42"/>
</dbReference>
<reference evidence="2 3" key="1">
    <citation type="journal article" date="2012" name="PLoS Pathog.">
        <title>Diverse lifestyles and strategies of plant pathogenesis encoded in the genomes of eighteen Dothideomycetes fungi.</title>
        <authorList>
            <person name="Ohm R.A."/>
            <person name="Feau N."/>
            <person name="Henrissat B."/>
            <person name="Schoch C.L."/>
            <person name="Horwitz B.A."/>
            <person name="Barry K.W."/>
            <person name="Condon B.J."/>
            <person name="Copeland A.C."/>
            <person name="Dhillon B."/>
            <person name="Glaser F."/>
            <person name="Hesse C.N."/>
            <person name="Kosti I."/>
            <person name="LaButti K."/>
            <person name="Lindquist E.A."/>
            <person name="Lucas S."/>
            <person name="Salamov A.A."/>
            <person name="Bradshaw R.E."/>
            <person name="Ciuffetti L."/>
            <person name="Hamelin R.C."/>
            <person name="Kema G.H.J."/>
            <person name="Lawrence C."/>
            <person name="Scott J.A."/>
            <person name="Spatafora J.W."/>
            <person name="Turgeon B.G."/>
            <person name="de Wit P.J.G.M."/>
            <person name="Zhong S."/>
            <person name="Goodwin S.B."/>
            <person name="Grigoriev I.V."/>
        </authorList>
    </citation>
    <scope>NUCLEOTIDE SEQUENCE [LARGE SCALE GENOMIC DNA]</scope>
    <source>
        <strain evidence="3">28A</strain>
    </source>
</reference>
<reference evidence="2 3" key="2">
    <citation type="journal article" date="2013" name="PLoS Genet.">
        <title>Comparative genome structure, secondary metabolite, and effector coding capacity across Cochliobolus pathogens.</title>
        <authorList>
            <person name="Condon B.J."/>
            <person name="Leng Y."/>
            <person name="Wu D."/>
            <person name="Bushley K.E."/>
            <person name="Ohm R.A."/>
            <person name="Otillar R."/>
            <person name="Martin J."/>
            <person name="Schackwitz W."/>
            <person name="Grimwood J."/>
            <person name="MohdZainudin N."/>
            <person name="Xue C."/>
            <person name="Wang R."/>
            <person name="Manning V.A."/>
            <person name="Dhillon B."/>
            <person name="Tu Z.J."/>
            <person name="Steffenson B.J."/>
            <person name="Salamov A."/>
            <person name="Sun H."/>
            <person name="Lowry S."/>
            <person name="LaButti K."/>
            <person name="Han J."/>
            <person name="Copeland A."/>
            <person name="Lindquist E."/>
            <person name="Barry K."/>
            <person name="Schmutz J."/>
            <person name="Baker S.E."/>
            <person name="Ciuffetti L.M."/>
            <person name="Grigoriev I.V."/>
            <person name="Zhong S."/>
            <person name="Turgeon B.G."/>
        </authorList>
    </citation>
    <scope>NUCLEOTIDE SEQUENCE [LARGE SCALE GENOMIC DNA]</scope>
    <source>
        <strain evidence="3">28A</strain>
    </source>
</reference>
<dbReference type="AlphaFoldDB" id="R0K1D3"/>
<evidence type="ECO:0000313" key="3">
    <source>
        <dbReference type="Proteomes" id="UP000016935"/>
    </source>
</evidence>
<dbReference type="PROSITE" id="PS51257">
    <property type="entry name" value="PROKAR_LIPOPROTEIN"/>
    <property type="match status" value="1"/>
</dbReference>
<feature type="transmembrane region" description="Helical" evidence="1">
    <location>
        <begin position="92"/>
        <end position="112"/>
    </location>
</feature>
<accession>R0K1D3</accession>
<evidence type="ECO:0008006" key="4">
    <source>
        <dbReference type="Google" id="ProtNLM"/>
    </source>
</evidence>
<dbReference type="RefSeq" id="XP_008025510.1">
    <property type="nucleotide sequence ID" value="XM_008027319.1"/>
</dbReference>
<dbReference type="HOGENOM" id="CLU_076687_1_1_1"/>
<keyword evidence="1" id="KW-1133">Transmembrane helix</keyword>
<dbReference type="EMBL" id="KB908592">
    <property type="protein sequence ID" value="EOA86968.1"/>
    <property type="molecule type" value="Genomic_DNA"/>
</dbReference>